<dbReference type="InParanoid" id="G4TSB7"/>
<organism evidence="1 2">
    <name type="scientific">Serendipita indica (strain DSM 11827)</name>
    <name type="common">Root endophyte fungus</name>
    <name type="synonym">Piriformospora indica</name>
    <dbReference type="NCBI Taxonomy" id="1109443"/>
    <lineage>
        <taxon>Eukaryota</taxon>
        <taxon>Fungi</taxon>
        <taxon>Dikarya</taxon>
        <taxon>Basidiomycota</taxon>
        <taxon>Agaricomycotina</taxon>
        <taxon>Agaricomycetes</taxon>
        <taxon>Sebacinales</taxon>
        <taxon>Serendipitaceae</taxon>
        <taxon>Serendipita</taxon>
    </lineage>
</organism>
<name>G4TSB7_SERID</name>
<dbReference type="AlphaFoldDB" id="G4TSB7"/>
<dbReference type="HOGENOM" id="CLU_2414125_0_0_1"/>
<dbReference type="EMBL" id="CAFZ01000290">
    <property type="protein sequence ID" value="CCA74210.1"/>
    <property type="molecule type" value="Genomic_DNA"/>
</dbReference>
<reference evidence="1 2" key="1">
    <citation type="journal article" date="2011" name="PLoS Pathog.">
        <title>Endophytic Life Strategies Decoded by Genome and Transcriptome Analyses of the Mutualistic Root Symbiont Piriformospora indica.</title>
        <authorList>
            <person name="Zuccaro A."/>
            <person name="Lahrmann U."/>
            <person name="Guldener U."/>
            <person name="Langen G."/>
            <person name="Pfiffi S."/>
            <person name="Biedenkopf D."/>
            <person name="Wong P."/>
            <person name="Samans B."/>
            <person name="Grimm C."/>
            <person name="Basiewicz M."/>
            <person name="Murat C."/>
            <person name="Martin F."/>
            <person name="Kogel K.H."/>
        </authorList>
    </citation>
    <scope>NUCLEOTIDE SEQUENCE [LARGE SCALE GENOMIC DNA]</scope>
    <source>
        <strain evidence="1 2">DSM 11827</strain>
    </source>
</reference>
<keyword evidence="2" id="KW-1185">Reference proteome</keyword>
<comment type="caution">
    <text evidence="1">The sequence shown here is derived from an EMBL/GenBank/DDBJ whole genome shotgun (WGS) entry which is preliminary data.</text>
</comment>
<evidence type="ECO:0000313" key="2">
    <source>
        <dbReference type="Proteomes" id="UP000007148"/>
    </source>
</evidence>
<protein>
    <submittedName>
        <fullName evidence="1">Uncharacterized protein</fullName>
    </submittedName>
</protein>
<sequence length="92" mass="10373">MPTFMLGENEEENSSIEAINTTLEDTPHVAFLTSSSLQDLSTAQHSSPKQCLRQRDAQLSTASLPTIYESSPKENSRLRRNYAFSNLEQLRL</sequence>
<evidence type="ECO:0000313" key="1">
    <source>
        <dbReference type="EMBL" id="CCA74210.1"/>
    </source>
</evidence>
<gene>
    <name evidence="1" type="ORF">PIIN_08163</name>
</gene>
<proteinExistence type="predicted"/>
<dbReference type="Proteomes" id="UP000007148">
    <property type="component" value="Unassembled WGS sequence"/>
</dbReference>
<accession>G4TSB7</accession>